<organism evidence="2 3">
    <name type="scientific">Bilifractor porci</name>
    <dbReference type="NCBI Taxonomy" id="2606636"/>
    <lineage>
        <taxon>Bacteria</taxon>
        <taxon>Bacillati</taxon>
        <taxon>Bacillota</taxon>
        <taxon>Clostridia</taxon>
        <taxon>Lachnospirales</taxon>
        <taxon>Lachnospiraceae</taxon>
        <taxon>Bilifractor</taxon>
    </lineage>
</organism>
<dbReference type="AlphaFoldDB" id="A0A7X2PA03"/>
<comment type="caution">
    <text evidence="2">The sequence shown here is derived from an EMBL/GenBank/DDBJ whole genome shotgun (WGS) entry which is preliminary data.</text>
</comment>
<feature type="transmembrane region" description="Helical" evidence="1">
    <location>
        <begin position="332"/>
        <end position="354"/>
    </location>
</feature>
<sequence>MMEENKVYDEDEKEISIRLMLYNGLKNWRLLLLAGIVFGLLFAGGKAVKGYRSTGTDQTDLEEIVSTVSSSSAEVTRDKHQDHLQDENQQYKVSKASLDYSIQSLLDTTEKNAEYKAYSILMNLNPYNLKKNTLIYYIQTENGSNNSTVVIPDSNGNTEESYSGVANAYLALLEADTMKNYTGEDKDLDTRYLKELILADVDQTGSVLTIKVVGDSEKLVNDLTDYVKENMNSWQEKVTEAAGEHRIQLLMENTNGSTDTADEASSQIVTPSGTVQVCSDVSVASLQDAFNSSMSSIQSQLDNLRKMQNNLQEPTTDEVAAGGSLKKNVVKYGVIGFAVGFFLLLLWYCLSYALSGKLKTEDDIQKFLGVEKLAVYRHPLKHKARFDVFLRKHMGFTEGVEDRAEAIRTAAAAIDLKTGLNADPMSKVLLVSSLGQESAQSFVEELTPLLKDISVEFCPDALHSADIYLRLNDVKQVVVLEEAGQTRTEDMESEVRRVRSNGGQILGAVIL</sequence>
<evidence type="ECO:0000256" key="1">
    <source>
        <dbReference type="SAM" id="Phobius"/>
    </source>
</evidence>
<protein>
    <recommendedName>
        <fullName evidence="4">Capsular polysaccharide biosynthesis protein</fullName>
    </recommendedName>
</protein>
<proteinExistence type="predicted"/>
<name>A0A7X2PA03_9FIRM</name>
<evidence type="ECO:0000313" key="2">
    <source>
        <dbReference type="EMBL" id="MST82536.1"/>
    </source>
</evidence>
<evidence type="ECO:0000313" key="3">
    <source>
        <dbReference type="Proteomes" id="UP000466864"/>
    </source>
</evidence>
<feature type="transmembrane region" description="Helical" evidence="1">
    <location>
        <begin position="28"/>
        <end position="48"/>
    </location>
</feature>
<dbReference type="RefSeq" id="WP_154458444.1">
    <property type="nucleotide sequence ID" value="NZ_VUMV01000006.1"/>
</dbReference>
<keyword evidence="1" id="KW-1133">Transmembrane helix</keyword>
<keyword evidence="1" id="KW-0812">Transmembrane</keyword>
<evidence type="ECO:0008006" key="4">
    <source>
        <dbReference type="Google" id="ProtNLM"/>
    </source>
</evidence>
<reference evidence="2 3" key="1">
    <citation type="submission" date="2019-08" db="EMBL/GenBank/DDBJ databases">
        <title>In-depth cultivation of the pig gut microbiome towards novel bacterial diversity and tailored functional studies.</title>
        <authorList>
            <person name="Wylensek D."/>
            <person name="Hitch T.C.A."/>
            <person name="Clavel T."/>
        </authorList>
    </citation>
    <scope>NUCLEOTIDE SEQUENCE [LARGE SCALE GENOMIC DNA]</scope>
    <source>
        <strain evidence="2 3">Oil+RF-744-WCA-WT-13</strain>
    </source>
</reference>
<gene>
    <name evidence="2" type="ORF">FYJ60_09430</name>
</gene>
<accession>A0A7X2PA03</accession>
<keyword evidence="1" id="KW-0472">Membrane</keyword>
<dbReference type="EMBL" id="VUMV01000006">
    <property type="protein sequence ID" value="MST82536.1"/>
    <property type="molecule type" value="Genomic_DNA"/>
</dbReference>
<dbReference type="Proteomes" id="UP000466864">
    <property type="component" value="Unassembled WGS sequence"/>
</dbReference>
<keyword evidence="3" id="KW-1185">Reference proteome</keyword>